<dbReference type="Gene3D" id="3.20.20.140">
    <property type="entry name" value="Metal-dependent hydrolases"/>
    <property type="match status" value="1"/>
</dbReference>
<proteinExistence type="predicted"/>
<reference evidence="1 2" key="1">
    <citation type="submission" date="2017-07" db="EMBL/GenBank/DDBJ databases">
        <title>Leptospira spp. isolated from tropical soils.</title>
        <authorList>
            <person name="Thibeaux R."/>
            <person name="Iraola G."/>
            <person name="Ferres I."/>
            <person name="Bierque E."/>
            <person name="Girault D."/>
            <person name="Soupe-Gilbert M.-E."/>
            <person name="Picardeau M."/>
            <person name="Goarant C."/>
        </authorList>
    </citation>
    <scope>NUCLEOTIDE SEQUENCE [LARGE SCALE GENOMIC DNA]</scope>
    <source>
        <strain evidence="1 2">MCA1-C-A1</strain>
    </source>
</reference>
<sequence>MKYDVLIKNGRIFDGEGNESFIGDVAVSDGKIVEISKSISGDAKKMYDAKGLWITPGFIDFHTHYDAEVEASPGLKESVMHGVTTITMGSCSLSLCIGSPEDLADMFSRVEAIPREQVLPLLQKKKTWNSMKEYADHLNSLPLGPNVSTFLGHSAIRSYSMGLERSLSYGVKPTEEEMVKMEKLLQEAIDCGYLGLSINTLTWDKMDGSRFRSKPLPSTFAKWSEISRLNKIVRREDRIFQGVPNVSTKYNVLLFFKESLGIFRKKLKTTIISLMDPRSNRSIYKLVAFLTRIVNTILQGDVRLQAVPAVFDLYADGVDVVVFEEFGAGTAAIHLADLAERRKLLLDKGYRKWFRRQWTNWFLPRVFHRDFNESKIVECPDQKLVGRSFSELAKERKQHVVETFLDLCAEYGNDIRWYTVIGNDRKGPLKYIVSHPDVLIGFSDAGAHLRGMAHYNFPLRFLKLVRDAELEGKPFLSPEKAVWRVTGEIADWFGLDTGKLKVGAQADIVLLNPNGLNEKVETIQETPMPEFGGMVRLVRRNEEAIRAVLINGKVAVENGVVLPEIGKESGFGRFMAYKEKDYLYSSAKSQKREAAGSAA</sequence>
<dbReference type="PANTHER" id="PTHR11647">
    <property type="entry name" value="HYDRANTOINASE/DIHYDROPYRIMIDINASE FAMILY MEMBER"/>
    <property type="match status" value="1"/>
</dbReference>
<dbReference type="InterPro" id="IPR050378">
    <property type="entry name" value="Metallo-dep_Hydrolases_sf"/>
</dbReference>
<dbReference type="SUPFAM" id="SSF51556">
    <property type="entry name" value="Metallo-dependent hydrolases"/>
    <property type="match status" value="1"/>
</dbReference>
<evidence type="ECO:0000313" key="2">
    <source>
        <dbReference type="Proteomes" id="UP000232196"/>
    </source>
</evidence>
<dbReference type="PANTHER" id="PTHR11647:SF1">
    <property type="entry name" value="COLLAPSIN RESPONSE MEDIATOR PROTEIN"/>
    <property type="match status" value="1"/>
</dbReference>
<dbReference type="EMBL" id="NPDN01000004">
    <property type="protein sequence ID" value="PJZ25907.1"/>
    <property type="molecule type" value="Genomic_DNA"/>
</dbReference>
<dbReference type="GO" id="GO:0016812">
    <property type="term" value="F:hydrolase activity, acting on carbon-nitrogen (but not peptide) bonds, in cyclic amides"/>
    <property type="evidence" value="ECO:0007669"/>
    <property type="project" value="TreeGrafter"/>
</dbReference>
<dbReference type="InterPro" id="IPR011059">
    <property type="entry name" value="Metal-dep_hydrolase_composite"/>
</dbReference>
<name>A0A2M9XDY9_9LEPT</name>
<evidence type="ECO:0000313" key="1">
    <source>
        <dbReference type="EMBL" id="PJZ25907.1"/>
    </source>
</evidence>
<dbReference type="RefSeq" id="WP_100706544.1">
    <property type="nucleotide sequence ID" value="NZ_NPDL01000001.1"/>
</dbReference>
<keyword evidence="1" id="KW-0378">Hydrolase</keyword>
<dbReference type="Proteomes" id="UP000232196">
    <property type="component" value="Unassembled WGS sequence"/>
</dbReference>
<protein>
    <submittedName>
        <fullName evidence="1">N-acyl-D-glutamate amidohydrolase</fullName>
    </submittedName>
</protein>
<dbReference type="GO" id="GO:0005829">
    <property type="term" value="C:cytosol"/>
    <property type="evidence" value="ECO:0007669"/>
    <property type="project" value="TreeGrafter"/>
</dbReference>
<accession>A0A2M9XDY9</accession>
<organism evidence="1 2">
    <name type="scientific">Leptospira hartskeerlii</name>
    <dbReference type="NCBI Taxonomy" id="2023177"/>
    <lineage>
        <taxon>Bacteria</taxon>
        <taxon>Pseudomonadati</taxon>
        <taxon>Spirochaetota</taxon>
        <taxon>Spirochaetia</taxon>
        <taxon>Leptospirales</taxon>
        <taxon>Leptospiraceae</taxon>
        <taxon>Leptospira</taxon>
    </lineage>
</organism>
<dbReference type="OrthoDB" id="9775607at2"/>
<keyword evidence="2" id="KW-1185">Reference proteome</keyword>
<comment type="caution">
    <text evidence="1">The sequence shown here is derived from an EMBL/GenBank/DDBJ whole genome shotgun (WGS) entry which is preliminary data.</text>
</comment>
<dbReference type="InterPro" id="IPR032466">
    <property type="entry name" value="Metal_Hydrolase"/>
</dbReference>
<dbReference type="AlphaFoldDB" id="A0A2M9XDY9"/>
<dbReference type="SUPFAM" id="SSF51338">
    <property type="entry name" value="Composite domain of metallo-dependent hydrolases"/>
    <property type="match status" value="1"/>
</dbReference>
<gene>
    <name evidence="1" type="ORF">CH357_09825</name>
</gene>
<dbReference type="Gene3D" id="2.30.40.10">
    <property type="entry name" value="Urease, subunit C, domain 1"/>
    <property type="match status" value="2"/>
</dbReference>